<evidence type="ECO:0000313" key="3">
    <source>
        <dbReference type="Proteomes" id="UP000234512"/>
    </source>
</evidence>
<dbReference type="AntiFam" id="ANF00266">
    <property type="entry name" value="DNA repeat translations related to WP_020751851.1"/>
</dbReference>
<dbReference type="Proteomes" id="UP000234512">
    <property type="component" value="Unassembled WGS sequence"/>
</dbReference>
<dbReference type="AlphaFoldDB" id="A0AB38QA25"/>
<accession>A0AB38QA25</accession>
<gene>
    <name evidence="2" type="ORF">C0Q90_03765</name>
</gene>
<feature type="region of interest" description="Disordered" evidence="1">
    <location>
        <begin position="1"/>
        <end position="26"/>
    </location>
</feature>
<evidence type="ECO:0000313" key="2">
    <source>
        <dbReference type="EMBL" id="PLC47043.1"/>
    </source>
</evidence>
<reference evidence="2 3" key="1">
    <citation type="journal article" date="2018" name="Genome Announc.">
        <title>Draft Genome Sequence of Lactobacillus paracasei DUP 13076, Which Exhibits Potent Antipathogenic Effects against Salmonella enterica Serovars Enteritidis, Typhimurium, and Heidelberg.</title>
        <authorList>
            <person name="Muyyarikkandy M.S."/>
            <person name="Alqahtani F.H."/>
            <person name="Mandoiu I."/>
            <person name="Amalaradjou M.A."/>
        </authorList>
    </citation>
    <scope>NUCLEOTIDE SEQUENCE [LARGE SCALE GENOMIC DNA]</scope>
    <source>
        <strain evidence="2 3">DUP 13076</strain>
    </source>
</reference>
<protein>
    <submittedName>
        <fullName evidence="2">Alpha-galactosidase</fullName>
    </submittedName>
</protein>
<evidence type="ECO:0000256" key="1">
    <source>
        <dbReference type="SAM" id="MobiDB-lite"/>
    </source>
</evidence>
<dbReference type="EMBL" id="PKQJ01000003">
    <property type="protein sequence ID" value="PLC47043.1"/>
    <property type="molecule type" value="Genomic_DNA"/>
</dbReference>
<organism evidence="2 3">
    <name type="scientific">Lacticaseibacillus paracasei</name>
    <name type="common">Lactobacillus paracasei</name>
    <dbReference type="NCBI Taxonomy" id="1597"/>
    <lineage>
        <taxon>Bacteria</taxon>
        <taxon>Bacillati</taxon>
        <taxon>Bacillota</taxon>
        <taxon>Bacilli</taxon>
        <taxon>Lactobacillales</taxon>
        <taxon>Lactobacillaceae</taxon>
        <taxon>Lacticaseibacillus</taxon>
    </lineage>
</organism>
<sequence length="65" mass="7436">METRSQSQKPPCRDLRRNDQSPAITPEATYIPVSKRSCSRFALYHKQRICNCRIGVIDTKVVIDG</sequence>
<proteinExistence type="predicted"/>
<name>A0AB38QA25_LACPA</name>
<dbReference type="NCBIfam" id="NF040509">
    <property type="entry name" value="Lacto_palin_RPT"/>
    <property type="match status" value="1"/>
</dbReference>
<comment type="caution">
    <text evidence="2">The sequence shown here is derived from an EMBL/GenBank/DDBJ whole genome shotgun (WGS) entry which is preliminary data.</text>
</comment>